<name>A0AA87MQ56_9LEPT</name>
<gene>
    <name evidence="2" type="ORF">LEP1GSC125_0162</name>
</gene>
<evidence type="ECO:0000313" key="3">
    <source>
        <dbReference type="Proteomes" id="UP000001343"/>
    </source>
</evidence>
<feature type="compositionally biased region" description="Polar residues" evidence="1">
    <location>
        <begin position="29"/>
        <end position="45"/>
    </location>
</feature>
<organism evidence="2 3">
    <name type="scientific">Leptospira mayottensis 200901122</name>
    <dbReference type="NCBI Taxonomy" id="1193010"/>
    <lineage>
        <taxon>Bacteria</taxon>
        <taxon>Pseudomonadati</taxon>
        <taxon>Spirochaetota</taxon>
        <taxon>Spirochaetia</taxon>
        <taxon>Leptospirales</taxon>
        <taxon>Leptospiraceae</taxon>
        <taxon>Leptospira</taxon>
    </lineage>
</organism>
<accession>A0AA87MQ56</accession>
<dbReference type="Proteomes" id="UP000001343">
    <property type="component" value="Unassembled WGS sequence"/>
</dbReference>
<feature type="compositionally biased region" description="Low complexity" evidence="1">
    <location>
        <begin position="1"/>
        <end position="12"/>
    </location>
</feature>
<reference evidence="2 3" key="1">
    <citation type="journal article" date="2014" name="Int. J. Syst. Evol. Microbiol.">
        <title>Leptospira mayottensis sp. nov., a pathogenic species of the genus Leptospira isolated from humans.</title>
        <authorList>
            <person name="Bourhy P."/>
            <person name="Collet L."/>
            <person name="Brisse S."/>
            <person name="Picardeau M."/>
        </authorList>
    </citation>
    <scope>NUCLEOTIDE SEQUENCE [LARGE SCALE GENOMIC DNA]</scope>
    <source>
        <strain evidence="2 3">200901122</strain>
    </source>
</reference>
<proteinExistence type="predicted"/>
<evidence type="ECO:0000313" key="2">
    <source>
        <dbReference type="EMBL" id="EKR99806.1"/>
    </source>
</evidence>
<feature type="region of interest" description="Disordered" evidence="1">
    <location>
        <begin position="1"/>
        <end position="45"/>
    </location>
</feature>
<protein>
    <submittedName>
        <fullName evidence="2">Uncharacterized protein</fullName>
    </submittedName>
</protein>
<evidence type="ECO:0000256" key="1">
    <source>
        <dbReference type="SAM" id="MobiDB-lite"/>
    </source>
</evidence>
<dbReference type="EMBL" id="AKWM02000044">
    <property type="protein sequence ID" value="EKR99806.1"/>
    <property type="molecule type" value="Genomic_DNA"/>
</dbReference>
<sequence>MRTFFSNSTTTNYSENPTDPHLGSKSERGSSYSNQEKSKPFSFSSEYKDKLKSSVLFKEFLEFVF</sequence>
<dbReference type="AlphaFoldDB" id="A0AA87MQ56"/>
<comment type="caution">
    <text evidence="2">The sequence shown here is derived from an EMBL/GenBank/DDBJ whole genome shotgun (WGS) entry which is preliminary data.</text>
</comment>